<dbReference type="Proteomes" id="UP001432216">
    <property type="component" value="Chromosome 2"/>
</dbReference>
<evidence type="ECO:0000256" key="7">
    <source>
        <dbReference type="ARBA" id="ARBA00023034"/>
    </source>
</evidence>
<feature type="transmembrane region" description="Helical" evidence="10">
    <location>
        <begin position="9"/>
        <end position="30"/>
    </location>
</feature>
<evidence type="ECO:0000256" key="9">
    <source>
        <dbReference type="SAM" id="MobiDB-lite"/>
    </source>
</evidence>
<sequence length="265" mass="29589">MRVQGWDPLLIICQIITLQTIHYLTLSTLLPPFLTTLTSPDTLTYSGGPSTVSHVMDWREMAARPTVNKGTFPGVEGWKKLRGAWAGGKWIGKVKGEAQVEGNKEEEGEKEEIWDYGVDKKRGWVIAGTWMLAFAIDILPLYFIIRRPTHILDFALTLIFNHFILTTYYSASFPTSIFYWLVQACGAVIMVVSAEALCVRREMKSALEIGWTPDPEAGLPLFEDQPDVNGDVSNVPRAGPSTNSIKQPEHVGPAEEIELQELQGR</sequence>
<comment type="similarity">
    <text evidence="2">Belongs to the SYS1 family.</text>
</comment>
<dbReference type="GeneID" id="89988298"/>
<evidence type="ECO:0000256" key="10">
    <source>
        <dbReference type="SAM" id="Phobius"/>
    </source>
</evidence>
<organism evidence="11 12">
    <name type="scientific">Cryptococcus decagattii</name>
    <dbReference type="NCBI Taxonomy" id="1859122"/>
    <lineage>
        <taxon>Eukaryota</taxon>
        <taxon>Fungi</taxon>
        <taxon>Dikarya</taxon>
        <taxon>Basidiomycota</taxon>
        <taxon>Agaricomycotina</taxon>
        <taxon>Tremellomycetes</taxon>
        <taxon>Tremellales</taxon>
        <taxon>Cryptococcaceae</taxon>
        <taxon>Cryptococcus</taxon>
        <taxon>Cryptococcus gattii species complex</taxon>
    </lineage>
</organism>
<feature type="transmembrane region" description="Helical" evidence="10">
    <location>
        <begin position="151"/>
        <end position="171"/>
    </location>
</feature>
<keyword evidence="6 10" id="KW-1133">Transmembrane helix</keyword>
<dbReference type="EMBL" id="CP143807">
    <property type="protein sequence ID" value="WVO20230.1"/>
    <property type="molecule type" value="Genomic_DNA"/>
</dbReference>
<keyword evidence="7" id="KW-0333">Golgi apparatus</keyword>
<evidence type="ECO:0000256" key="3">
    <source>
        <dbReference type="ARBA" id="ARBA00022448"/>
    </source>
</evidence>
<feature type="transmembrane region" description="Helical" evidence="10">
    <location>
        <begin position="124"/>
        <end position="144"/>
    </location>
</feature>
<keyword evidence="8 10" id="KW-0472">Membrane</keyword>
<feature type="region of interest" description="Disordered" evidence="9">
    <location>
        <begin position="222"/>
        <end position="265"/>
    </location>
</feature>
<comment type="subcellular location">
    <subcellularLocation>
        <location evidence="1">Golgi apparatus membrane</location>
        <topology evidence="1">Multi-pass membrane protein</topology>
    </subcellularLocation>
</comment>
<evidence type="ECO:0000256" key="1">
    <source>
        <dbReference type="ARBA" id="ARBA00004653"/>
    </source>
</evidence>
<dbReference type="PANTHER" id="PTHR12952:SF0">
    <property type="entry name" value="PROTEIN SYS1 HOMOLOG"/>
    <property type="match status" value="1"/>
</dbReference>
<evidence type="ECO:0000313" key="12">
    <source>
        <dbReference type="Proteomes" id="UP001432216"/>
    </source>
</evidence>
<keyword evidence="12" id="KW-1185">Reference proteome</keyword>
<dbReference type="PANTHER" id="PTHR12952">
    <property type="entry name" value="SYS1"/>
    <property type="match status" value="1"/>
</dbReference>
<gene>
    <name evidence="11" type="ORF">IAS62_001523</name>
</gene>
<evidence type="ECO:0000256" key="8">
    <source>
        <dbReference type="ARBA" id="ARBA00023136"/>
    </source>
</evidence>
<accession>A0ABZ2ANX1</accession>
<evidence type="ECO:0008006" key="13">
    <source>
        <dbReference type="Google" id="ProtNLM"/>
    </source>
</evidence>
<name>A0ABZ2ANX1_9TREE</name>
<protein>
    <recommendedName>
        <fullName evidence="13">Integral membrane protein</fullName>
    </recommendedName>
</protein>
<evidence type="ECO:0000313" key="11">
    <source>
        <dbReference type="EMBL" id="WVO20230.1"/>
    </source>
</evidence>
<keyword evidence="5" id="KW-0653">Protein transport</keyword>
<evidence type="ECO:0000256" key="5">
    <source>
        <dbReference type="ARBA" id="ARBA00022927"/>
    </source>
</evidence>
<keyword evidence="4 10" id="KW-0812">Transmembrane</keyword>
<evidence type="ECO:0000256" key="2">
    <source>
        <dbReference type="ARBA" id="ARBA00008160"/>
    </source>
</evidence>
<evidence type="ECO:0000256" key="4">
    <source>
        <dbReference type="ARBA" id="ARBA00022692"/>
    </source>
</evidence>
<evidence type="ECO:0000256" key="6">
    <source>
        <dbReference type="ARBA" id="ARBA00022989"/>
    </source>
</evidence>
<feature type="transmembrane region" description="Helical" evidence="10">
    <location>
        <begin position="177"/>
        <end position="199"/>
    </location>
</feature>
<dbReference type="RefSeq" id="XP_064719470.1">
    <property type="nucleotide sequence ID" value="XM_064863398.1"/>
</dbReference>
<reference evidence="11 12" key="1">
    <citation type="submission" date="2024-01" db="EMBL/GenBank/DDBJ databases">
        <title>Comparative genomics of Cryptococcus and Kwoniella reveals pathogenesis evolution and contrasting modes of karyotype evolution via chromosome fusion or intercentromeric recombination.</title>
        <authorList>
            <person name="Coelho M.A."/>
            <person name="David-Palma M."/>
            <person name="Shea T."/>
            <person name="Bowers K."/>
            <person name="McGinley-Smith S."/>
            <person name="Mohammad A.W."/>
            <person name="Gnirke A."/>
            <person name="Yurkov A.M."/>
            <person name="Nowrousian M."/>
            <person name="Sun S."/>
            <person name="Cuomo C.A."/>
            <person name="Heitman J."/>
        </authorList>
    </citation>
    <scope>NUCLEOTIDE SEQUENCE [LARGE SCALE GENOMIC DNA]</scope>
    <source>
        <strain evidence="11 12">7685027</strain>
    </source>
</reference>
<keyword evidence="3" id="KW-0813">Transport</keyword>
<dbReference type="Pfam" id="PF09801">
    <property type="entry name" value="SYS1"/>
    <property type="match status" value="2"/>
</dbReference>
<dbReference type="InterPro" id="IPR019185">
    <property type="entry name" value="Integral_membrane_SYS1-rel"/>
</dbReference>
<proteinExistence type="inferred from homology"/>